<feature type="domain" description="YbaK/aminoacyl-tRNA synthetase-associated" evidence="1">
    <location>
        <begin position="25"/>
        <end position="104"/>
    </location>
</feature>
<dbReference type="AlphaFoldDB" id="A0A0F9AIC5"/>
<name>A0A0F9AIC5_9ZZZZ</name>
<evidence type="ECO:0000313" key="2">
    <source>
        <dbReference type="EMBL" id="KKK78264.1"/>
    </source>
</evidence>
<proteinExistence type="predicted"/>
<organism evidence="2">
    <name type="scientific">marine sediment metagenome</name>
    <dbReference type="NCBI Taxonomy" id="412755"/>
    <lineage>
        <taxon>unclassified sequences</taxon>
        <taxon>metagenomes</taxon>
        <taxon>ecological metagenomes</taxon>
    </lineage>
</organism>
<dbReference type="SUPFAM" id="SSF55826">
    <property type="entry name" value="YbaK/ProRS associated domain"/>
    <property type="match status" value="1"/>
</dbReference>
<dbReference type="InterPro" id="IPR036754">
    <property type="entry name" value="YbaK/aa-tRNA-synt-asso_dom_sf"/>
</dbReference>
<protein>
    <recommendedName>
        <fullName evidence="1">YbaK/aminoacyl-tRNA synthetase-associated domain-containing protein</fullName>
    </recommendedName>
</protein>
<dbReference type="InterPro" id="IPR007214">
    <property type="entry name" value="YbaK/aa-tRNA-synth-assoc-dom"/>
</dbReference>
<dbReference type="EMBL" id="LAZR01054569">
    <property type="protein sequence ID" value="KKK78264.1"/>
    <property type="molecule type" value="Genomic_DNA"/>
</dbReference>
<feature type="non-terminal residue" evidence="2">
    <location>
        <position position="108"/>
    </location>
</feature>
<accession>A0A0F9AIC5</accession>
<dbReference type="GO" id="GO:0002161">
    <property type="term" value="F:aminoacyl-tRNA deacylase activity"/>
    <property type="evidence" value="ECO:0007669"/>
    <property type="project" value="InterPro"/>
</dbReference>
<dbReference type="Gene3D" id="3.90.960.10">
    <property type="entry name" value="YbaK/aminoacyl-tRNA synthetase-associated domain"/>
    <property type="match status" value="1"/>
</dbReference>
<comment type="caution">
    <text evidence="2">The sequence shown here is derived from an EMBL/GenBank/DDBJ whole genome shotgun (WGS) entry which is preliminary data.</text>
</comment>
<sequence length="108" mass="11888">MSISARITSYLDEQDIKYDTINHLHTNTAAGTALTAHIPPNSMAKAVVLEDHDSRHLMAILPADHKVSLHKLNDTLGLDLHLVDEEQVYHMFSDCDQGAVPGIGQAYN</sequence>
<gene>
    <name evidence="2" type="ORF">LCGC14_2845300</name>
</gene>
<evidence type="ECO:0000259" key="1">
    <source>
        <dbReference type="Pfam" id="PF04073"/>
    </source>
</evidence>
<dbReference type="Pfam" id="PF04073">
    <property type="entry name" value="tRNA_edit"/>
    <property type="match status" value="1"/>
</dbReference>
<reference evidence="2" key="1">
    <citation type="journal article" date="2015" name="Nature">
        <title>Complex archaea that bridge the gap between prokaryotes and eukaryotes.</title>
        <authorList>
            <person name="Spang A."/>
            <person name="Saw J.H."/>
            <person name="Jorgensen S.L."/>
            <person name="Zaremba-Niedzwiedzka K."/>
            <person name="Martijn J."/>
            <person name="Lind A.E."/>
            <person name="van Eijk R."/>
            <person name="Schleper C."/>
            <person name="Guy L."/>
            <person name="Ettema T.J."/>
        </authorList>
    </citation>
    <scope>NUCLEOTIDE SEQUENCE</scope>
</reference>